<dbReference type="OrthoDB" id="2159328at2759"/>
<evidence type="ECO:0000313" key="2">
    <source>
        <dbReference type="Proteomes" id="UP000703269"/>
    </source>
</evidence>
<dbReference type="Proteomes" id="UP000703269">
    <property type="component" value="Unassembled WGS sequence"/>
</dbReference>
<reference evidence="1 2" key="1">
    <citation type="submission" date="2021-08" db="EMBL/GenBank/DDBJ databases">
        <title>Draft Genome Sequence of Phanerochaete sordida strain YK-624.</title>
        <authorList>
            <person name="Mori T."/>
            <person name="Dohra H."/>
            <person name="Suzuki T."/>
            <person name="Kawagishi H."/>
            <person name="Hirai H."/>
        </authorList>
    </citation>
    <scope>NUCLEOTIDE SEQUENCE [LARGE SCALE GENOMIC DNA]</scope>
    <source>
        <strain evidence="1 2">YK-624</strain>
    </source>
</reference>
<protein>
    <recommendedName>
        <fullName evidence="3">F-box domain-containing protein</fullName>
    </recommendedName>
</protein>
<name>A0A9P3GBB5_9APHY</name>
<dbReference type="SUPFAM" id="SSF52047">
    <property type="entry name" value="RNI-like"/>
    <property type="match status" value="1"/>
</dbReference>
<comment type="caution">
    <text evidence="1">The sequence shown here is derived from an EMBL/GenBank/DDBJ whole genome shotgun (WGS) entry which is preliminary data.</text>
</comment>
<dbReference type="EMBL" id="BPQB01000022">
    <property type="protein sequence ID" value="GJE91636.1"/>
    <property type="molecule type" value="Genomic_DNA"/>
</dbReference>
<dbReference type="InterPro" id="IPR032675">
    <property type="entry name" value="LRR_dom_sf"/>
</dbReference>
<proteinExistence type="predicted"/>
<gene>
    <name evidence="1" type="ORF">PsYK624_077860</name>
</gene>
<accession>A0A9P3GBB5</accession>
<evidence type="ECO:0008006" key="3">
    <source>
        <dbReference type="Google" id="ProtNLM"/>
    </source>
</evidence>
<dbReference type="AlphaFoldDB" id="A0A9P3GBB5"/>
<evidence type="ECO:0000313" key="1">
    <source>
        <dbReference type="EMBL" id="GJE91636.1"/>
    </source>
</evidence>
<organism evidence="1 2">
    <name type="scientific">Phanerochaete sordida</name>
    <dbReference type="NCBI Taxonomy" id="48140"/>
    <lineage>
        <taxon>Eukaryota</taxon>
        <taxon>Fungi</taxon>
        <taxon>Dikarya</taxon>
        <taxon>Basidiomycota</taxon>
        <taxon>Agaricomycotina</taxon>
        <taxon>Agaricomycetes</taxon>
        <taxon>Polyporales</taxon>
        <taxon>Phanerochaetaceae</taxon>
        <taxon>Phanerochaete</taxon>
    </lineage>
</organism>
<sequence length="375" mass="40885">MSLESIPVEIVDKFVRFAYDTGGGATLASCALVCRTWRGVSRSYIFERVKVPSDHRLTALEDLVERDLDVGPLIRTLVVQPLPQLATTPSPWVSRLAKRLPAKLVRLHALEVRHLFDLGDLFEHGFVHDLATFTSVESLTLDQCALNLELVYPLAAAFPGLRHLSLGAIMPVPCVLPAPPPQLHPPHLTSLALDVGDVYPSGMRDAADWLLRGPSRETLRALTLVARLGTLPAAGALLTALGPQLTALDLELALQFPASIEAEMVRTEISLRPCTALRALTLRHHNPLSRAVLELVSEVRTPLRSLTLGVLDVDGAAALPCFAPLAVCLSEALMRTLQEGRVLYRGPLPESAVLKKLREDLPLLHARGTLKVERL</sequence>
<keyword evidence="2" id="KW-1185">Reference proteome</keyword>
<dbReference type="Gene3D" id="3.80.10.10">
    <property type="entry name" value="Ribonuclease Inhibitor"/>
    <property type="match status" value="1"/>
</dbReference>